<keyword evidence="2" id="KW-0378">Hydrolase</keyword>
<dbReference type="PANTHER" id="PTHR21660:SF1">
    <property type="entry name" value="ACYL-COENZYME A THIOESTERASE 13"/>
    <property type="match status" value="1"/>
</dbReference>
<dbReference type="InterPro" id="IPR029069">
    <property type="entry name" value="HotDog_dom_sf"/>
</dbReference>
<dbReference type="Gene3D" id="3.10.129.10">
    <property type="entry name" value="Hotdog Thioesterase"/>
    <property type="match status" value="1"/>
</dbReference>
<evidence type="ECO:0000256" key="2">
    <source>
        <dbReference type="ARBA" id="ARBA00022801"/>
    </source>
</evidence>
<evidence type="ECO:0000256" key="1">
    <source>
        <dbReference type="ARBA" id="ARBA00008324"/>
    </source>
</evidence>
<dbReference type="AlphaFoldDB" id="A0A381PF52"/>
<dbReference type="CDD" id="cd03443">
    <property type="entry name" value="PaaI_thioesterase"/>
    <property type="match status" value="1"/>
</dbReference>
<proteinExistence type="inferred from homology"/>
<evidence type="ECO:0000313" key="4">
    <source>
        <dbReference type="EMBL" id="SUZ64103.1"/>
    </source>
</evidence>
<dbReference type="Pfam" id="PF03061">
    <property type="entry name" value="4HBT"/>
    <property type="match status" value="1"/>
</dbReference>
<dbReference type="NCBIfam" id="TIGR00369">
    <property type="entry name" value="unchar_dom_1"/>
    <property type="match status" value="1"/>
</dbReference>
<dbReference type="SUPFAM" id="SSF54637">
    <property type="entry name" value="Thioesterase/thiol ester dehydrase-isomerase"/>
    <property type="match status" value="1"/>
</dbReference>
<dbReference type="GO" id="GO:0047617">
    <property type="term" value="F:fatty acyl-CoA hydrolase activity"/>
    <property type="evidence" value="ECO:0007669"/>
    <property type="project" value="InterPro"/>
</dbReference>
<feature type="domain" description="Thioesterase" evidence="3">
    <location>
        <begin position="56"/>
        <end position="128"/>
    </location>
</feature>
<accession>A0A381PF52</accession>
<name>A0A381PF52_9ZZZZ</name>
<dbReference type="EMBL" id="UINC01000928">
    <property type="protein sequence ID" value="SUZ64103.1"/>
    <property type="molecule type" value="Genomic_DNA"/>
</dbReference>
<dbReference type="InterPro" id="IPR006683">
    <property type="entry name" value="Thioestr_dom"/>
</dbReference>
<dbReference type="InterPro" id="IPR003736">
    <property type="entry name" value="PAAI_dom"/>
</dbReference>
<comment type="similarity">
    <text evidence="1">Belongs to the thioesterase PaaI family.</text>
</comment>
<protein>
    <recommendedName>
        <fullName evidence="3">Thioesterase domain-containing protein</fullName>
    </recommendedName>
</protein>
<gene>
    <name evidence="4" type="ORF">METZ01_LOCUS16957</name>
</gene>
<dbReference type="InterPro" id="IPR039298">
    <property type="entry name" value="ACOT13"/>
</dbReference>
<organism evidence="4">
    <name type="scientific">marine metagenome</name>
    <dbReference type="NCBI Taxonomy" id="408172"/>
    <lineage>
        <taxon>unclassified sequences</taxon>
        <taxon>metagenomes</taxon>
        <taxon>ecological metagenomes</taxon>
    </lineage>
</organism>
<sequence length="144" mass="15433">MALTFEHWNPETAERFKKFVPTKGIDGFLGIRIDDVAPGRLVASFEVSDEMITMIGNMHGGCLSAFCDHVLGVVLYPVMPEGSWAATTEFKINLLKPVSGGTCTATAEVISMTRTTAVIRIDIANGDRLAAVAQGTCLIMAPKS</sequence>
<evidence type="ECO:0000259" key="3">
    <source>
        <dbReference type="Pfam" id="PF03061"/>
    </source>
</evidence>
<reference evidence="4" key="1">
    <citation type="submission" date="2018-05" db="EMBL/GenBank/DDBJ databases">
        <authorList>
            <person name="Lanie J.A."/>
            <person name="Ng W.-L."/>
            <person name="Kazmierczak K.M."/>
            <person name="Andrzejewski T.M."/>
            <person name="Davidsen T.M."/>
            <person name="Wayne K.J."/>
            <person name="Tettelin H."/>
            <person name="Glass J.I."/>
            <person name="Rusch D."/>
            <person name="Podicherti R."/>
            <person name="Tsui H.-C.T."/>
            <person name="Winkler M.E."/>
        </authorList>
    </citation>
    <scope>NUCLEOTIDE SEQUENCE</scope>
</reference>
<dbReference type="PANTHER" id="PTHR21660">
    <property type="entry name" value="THIOESTERASE SUPERFAMILY MEMBER-RELATED"/>
    <property type="match status" value="1"/>
</dbReference>